<evidence type="ECO:0000256" key="7">
    <source>
        <dbReference type="ARBA" id="ARBA00023159"/>
    </source>
</evidence>
<dbReference type="Gene3D" id="3.40.50.2300">
    <property type="match status" value="1"/>
</dbReference>
<dbReference type="EMBL" id="JAQGLA010000097">
    <property type="protein sequence ID" value="MDA3630371.1"/>
    <property type="molecule type" value="Genomic_DNA"/>
</dbReference>
<evidence type="ECO:0000256" key="4">
    <source>
        <dbReference type="ARBA" id="ARBA00023012"/>
    </source>
</evidence>
<evidence type="ECO:0000256" key="8">
    <source>
        <dbReference type="ARBA" id="ARBA00023163"/>
    </source>
</evidence>
<feature type="modified residue" description="4-aspartylphosphate" evidence="10">
    <location>
        <position position="55"/>
    </location>
</feature>
<dbReference type="Pfam" id="PF09339">
    <property type="entry name" value="HTH_IclR"/>
    <property type="match status" value="1"/>
</dbReference>
<dbReference type="InterPro" id="IPR024187">
    <property type="entry name" value="Sig_transdc_resp-reg_cit/mal"/>
</dbReference>
<keyword evidence="13" id="KW-1185">Reference proteome</keyword>
<keyword evidence="4 9" id="KW-0902">Two-component regulatory system</keyword>
<dbReference type="RefSeq" id="WP_270953547.1">
    <property type="nucleotide sequence ID" value="NZ_JAQGLA010000097.1"/>
</dbReference>
<dbReference type="Proteomes" id="UP001210380">
    <property type="component" value="Unassembled WGS sequence"/>
</dbReference>
<dbReference type="InterPro" id="IPR005471">
    <property type="entry name" value="Tscrpt_reg_IclR_N"/>
</dbReference>
<dbReference type="InterPro" id="IPR036390">
    <property type="entry name" value="WH_DNA-bd_sf"/>
</dbReference>
<dbReference type="PROSITE" id="PS50110">
    <property type="entry name" value="RESPONSE_REGULATORY"/>
    <property type="match status" value="1"/>
</dbReference>
<keyword evidence="3 10" id="KW-0597">Phosphoprotein</keyword>
<comment type="subcellular location">
    <subcellularLocation>
        <location evidence="1 9">Cytoplasm</location>
    </subcellularLocation>
</comment>
<feature type="domain" description="Response regulatory" evidence="11">
    <location>
        <begin position="4"/>
        <end position="115"/>
    </location>
</feature>
<evidence type="ECO:0000256" key="1">
    <source>
        <dbReference type="ARBA" id="ARBA00004496"/>
    </source>
</evidence>
<evidence type="ECO:0000313" key="12">
    <source>
        <dbReference type="EMBL" id="MDA3630371.1"/>
    </source>
</evidence>
<proteinExistence type="predicted"/>
<protein>
    <recommendedName>
        <fullName evidence="9">Transcriptional regulatory protein</fullName>
    </recommendedName>
</protein>
<dbReference type="PIRSF" id="PIRSF006171">
    <property type="entry name" value="RR_citrat_malat"/>
    <property type="match status" value="1"/>
</dbReference>
<dbReference type="InterPro" id="IPR011006">
    <property type="entry name" value="CheY-like_superfamily"/>
</dbReference>
<evidence type="ECO:0000256" key="2">
    <source>
        <dbReference type="ARBA" id="ARBA00022490"/>
    </source>
</evidence>
<dbReference type="InterPro" id="IPR036388">
    <property type="entry name" value="WH-like_DNA-bd_sf"/>
</dbReference>
<evidence type="ECO:0000259" key="11">
    <source>
        <dbReference type="PROSITE" id="PS50110"/>
    </source>
</evidence>
<keyword evidence="6 9" id="KW-0238">DNA-binding</keyword>
<keyword evidence="5 9" id="KW-0805">Transcription regulation</keyword>
<evidence type="ECO:0000256" key="5">
    <source>
        <dbReference type="ARBA" id="ARBA00023015"/>
    </source>
</evidence>
<accession>A0ABT4V8S8</accession>
<dbReference type="SUPFAM" id="SSF46785">
    <property type="entry name" value="Winged helix' DNA-binding domain"/>
    <property type="match status" value="1"/>
</dbReference>
<sequence length="226" mass="24802">MRIRVLIVEDDIRVARVNADYVERVPGFAVVGTAHTAAEARVRVQELAPDLVLLDHYLPGESGLRLLREISADTIMLTAVSDTSTVRAAFAAGALNYLVKPFTAEDLAERLAAYARYRAQLSSPDHTANQEEIDRAVRLLHDKDGKGTPKGRSAVTARLVAEALRQHREPVSASEIAQALGIARATAQRYLTTLAEDGRAIMNLRYGATGRPEHQYQWAQLPAQQP</sequence>
<keyword evidence="7 9" id="KW-0010">Activator</keyword>
<evidence type="ECO:0000256" key="10">
    <source>
        <dbReference type="PROSITE-ProRule" id="PRU00169"/>
    </source>
</evidence>
<comment type="caution">
    <text evidence="12">The sequence shown here is derived from an EMBL/GenBank/DDBJ whole genome shotgun (WGS) entry which is preliminary data.</text>
</comment>
<organism evidence="12 13">
    <name type="scientific">Saccharopolyspora oryzae</name>
    <dbReference type="NCBI Taxonomy" id="2997343"/>
    <lineage>
        <taxon>Bacteria</taxon>
        <taxon>Bacillati</taxon>
        <taxon>Actinomycetota</taxon>
        <taxon>Actinomycetes</taxon>
        <taxon>Pseudonocardiales</taxon>
        <taxon>Pseudonocardiaceae</taxon>
        <taxon>Saccharopolyspora</taxon>
    </lineage>
</organism>
<dbReference type="PANTHER" id="PTHR45526">
    <property type="entry name" value="TRANSCRIPTIONAL REGULATORY PROTEIN DPIA"/>
    <property type="match status" value="1"/>
</dbReference>
<dbReference type="InterPro" id="IPR051271">
    <property type="entry name" value="2C-system_Tx_regulators"/>
</dbReference>
<evidence type="ECO:0000256" key="3">
    <source>
        <dbReference type="ARBA" id="ARBA00022553"/>
    </source>
</evidence>
<gene>
    <name evidence="12" type="ORF">OU415_33435</name>
</gene>
<evidence type="ECO:0000256" key="6">
    <source>
        <dbReference type="ARBA" id="ARBA00023125"/>
    </source>
</evidence>
<keyword evidence="8 9" id="KW-0804">Transcription</keyword>
<evidence type="ECO:0000313" key="13">
    <source>
        <dbReference type="Proteomes" id="UP001210380"/>
    </source>
</evidence>
<dbReference type="SMART" id="SM00448">
    <property type="entry name" value="REC"/>
    <property type="match status" value="1"/>
</dbReference>
<evidence type="ECO:0000256" key="9">
    <source>
        <dbReference type="PIRNR" id="PIRNR006171"/>
    </source>
</evidence>
<keyword evidence="2 9" id="KW-0963">Cytoplasm</keyword>
<reference evidence="12 13" key="1">
    <citation type="submission" date="2022-11" db="EMBL/GenBank/DDBJ databases">
        <title>Draft genome sequence of Saccharopolyspora sp. WRP15-2 isolated from rhizosphere soils of wild rice in Thailand.</title>
        <authorList>
            <person name="Duangmal K."/>
            <person name="Kammanee S."/>
            <person name="Muangham S."/>
        </authorList>
    </citation>
    <scope>NUCLEOTIDE SEQUENCE [LARGE SCALE GENOMIC DNA]</scope>
    <source>
        <strain evidence="12 13">WRP15-2</strain>
    </source>
</reference>
<dbReference type="InterPro" id="IPR001789">
    <property type="entry name" value="Sig_transdc_resp-reg_receiver"/>
</dbReference>
<dbReference type="Gene3D" id="1.10.10.10">
    <property type="entry name" value="Winged helix-like DNA-binding domain superfamily/Winged helix DNA-binding domain"/>
    <property type="match status" value="1"/>
</dbReference>
<name>A0ABT4V8S8_9PSEU</name>
<dbReference type="SUPFAM" id="SSF52172">
    <property type="entry name" value="CheY-like"/>
    <property type="match status" value="1"/>
</dbReference>
<dbReference type="Pfam" id="PF00072">
    <property type="entry name" value="Response_reg"/>
    <property type="match status" value="1"/>
</dbReference>
<dbReference type="PANTHER" id="PTHR45526:SF1">
    <property type="entry name" value="TRANSCRIPTIONAL REGULATORY PROTEIN DCUR-RELATED"/>
    <property type="match status" value="1"/>
</dbReference>